<protein>
    <submittedName>
        <fullName evidence="1">Uncharacterized protein</fullName>
    </submittedName>
</protein>
<feature type="non-terminal residue" evidence="1">
    <location>
        <position position="432"/>
    </location>
</feature>
<organism evidence="1 2">
    <name type="scientific">Acetitomaculum ruminis DSM 5522</name>
    <dbReference type="NCBI Taxonomy" id="1120918"/>
    <lineage>
        <taxon>Bacteria</taxon>
        <taxon>Bacillati</taxon>
        <taxon>Bacillota</taxon>
        <taxon>Clostridia</taxon>
        <taxon>Lachnospirales</taxon>
        <taxon>Lachnospiraceae</taxon>
        <taxon>Acetitomaculum</taxon>
    </lineage>
</organism>
<proteinExistence type="predicted"/>
<keyword evidence="2" id="KW-1185">Reference proteome</keyword>
<accession>A0A1I1ATQ2</accession>
<dbReference type="AlphaFoldDB" id="A0A1I1ATQ2"/>
<name>A0A1I1ATQ2_9FIRM</name>
<dbReference type="Proteomes" id="UP000198838">
    <property type="component" value="Unassembled WGS sequence"/>
</dbReference>
<reference evidence="1 2" key="1">
    <citation type="submission" date="2016-10" db="EMBL/GenBank/DDBJ databases">
        <authorList>
            <person name="de Groot N.N."/>
        </authorList>
    </citation>
    <scope>NUCLEOTIDE SEQUENCE [LARGE SCALE GENOMIC DNA]</scope>
    <source>
        <strain evidence="1 2">DSM 5522</strain>
    </source>
</reference>
<dbReference type="EMBL" id="FOJY01000052">
    <property type="protein sequence ID" value="SFB41414.1"/>
    <property type="molecule type" value="Genomic_DNA"/>
</dbReference>
<sequence>MKSGKKNKTNNIILGGKIMKRNSIKKLGAVLIKSSDSSFFKIAGEKMFNKIKRNSSYLIAVFMVAFIFFSGQKVLAEGTFAPDAEGVYHINSLEDWDAFFETLGTGENFEGKMVCLEDDLNIKAKTYENYAKLFFRGIFDGKGHKITYSNDTMSEESVLFPMVIRNSTIKNLEVYAKDCTLVAGENGTGRGIIFNNYGGGDSEPIAFDKIKIYGDIKVVLNNSKNNNIFCTGIETSSSKVSNCIVDLNYNIDEDSLTAFLQNNTGRNARIELCQFGALASTDVSYENCLALGGCTDSILKACEKLEEYYKTIKDMATRHTVIVAFAGGKNTCTQKNCFYNKDKSHLICGSEQGKANIKCLDDESMEKTEEELKNQDTFALYDLIDTWGMSEYINEGYPYLRALVNEDLVKLVEDIIALPEVNEIKLEDKEAI</sequence>
<gene>
    <name evidence="1" type="ORF">SAMN05216249_1521</name>
</gene>
<evidence type="ECO:0000313" key="1">
    <source>
        <dbReference type="EMBL" id="SFB41414.1"/>
    </source>
</evidence>
<evidence type="ECO:0000313" key="2">
    <source>
        <dbReference type="Proteomes" id="UP000198838"/>
    </source>
</evidence>